<dbReference type="AlphaFoldDB" id="A0A9Q3CPG0"/>
<accession>A0A9Q3CPG0</accession>
<dbReference type="EMBL" id="AVOT02008496">
    <property type="protein sequence ID" value="MBW0486152.1"/>
    <property type="molecule type" value="Genomic_DNA"/>
</dbReference>
<evidence type="ECO:0000313" key="2">
    <source>
        <dbReference type="Proteomes" id="UP000765509"/>
    </source>
</evidence>
<proteinExistence type="predicted"/>
<sequence>MILTLLLGPEEETTMLPPISALTTPYASPPLLAILTLPWRPQDMPPTLPSTLLMPLHPHHLPSSHFRITSIVYGGFLAYIINAIKEIC</sequence>
<protein>
    <submittedName>
        <fullName evidence="1">Uncharacterized protein</fullName>
    </submittedName>
</protein>
<organism evidence="1 2">
    <name type="scientific">Austropuccinia psidii MF-1</name>
    <dbReference type="NCBI Taxonomy" id="1389203"/>
    <lineage>
        <taxon>Eukaryota</taxon>
        <taxon>Fungi</taxon>
        <taxon>Dikarya</taxon>
        <taxon>Basidiomycota</taxon>
        <taxon>Pucciniomycotina</taxon>
        <taxon>Pucciniomycetes</taxon>
        <taxon>Pucciniales</taxon>
        <taxon>Sphaerophragmiaceae</taxon>
        <taxon>Austropuccinia</taxon>
    </lineage>
</organism>
<reference evidence="1" key="1">
    <citation type="submission" date="2021-03" db="EMBL/GenBank/DDBJ databases">
        <title>Draft genome sequence of rust myrtle Austropuccinia psidii MF-1, a brazilian biotype.</title>
        <authorList>
            <person name="Quecine M.C."/>
            <person name="Pachon D.M.R."/>
            <person name="Bonatelli M.L."/>
            <person name="Correr F.H."/>
            <person name="Franceschini L.M."/>
            <person name="Leite T.F."/>
            <person name="Margarido G.R.A."/>
            <person name="Almeida C.A."/>
            <person name="Ferrarezi J.A."/>
            <person name="Labate C.A."/>
        </authorList>
    </citation>
    <scope>NUCLEOTIDE SEQUENCE</scope>
    <source>
        <strain evidence="1">MF-1</strain>
    </source>
</reference>
<comment type="caution">
    <text evidence="1">The sequence shown here is derived from an EMBL/GenBank/DDBJ whole genome shotgun (WGS) entry which is preliminary data.</text>
</comment>
<keyword evidence="2" id="KW-1185">Reference proteome</keyword>
<name>A0A9Q3CPG0_9BASI</name>
<dbReference type="Proteomes" id="UP000765509">
    <property type="component" value="Unassembled WGS sequence"/>
</dbReference>
<evidence type="ECO:0000313" key="1">
    <source>
        <dbReference type="EMBL" id="MBW0486152.1"/>
    </source>
</evidence>
<gene>
    <name evidence="1" type="ORF">O181_025867</name>
</gene>